<evidence type="ECO:0000256" key="1">
    <source>
        <dbReference type="SAM" id="MobiDB-lite"/>
    </source>
</evidence>
<evidence type="ECO:0000313" key="2">
    <source>
        <dbReference type="EMBL" id="MDT0636249.1"/>
    </source>
</evidence>
<proteinExistence type="predicted"/>
<evidence type="ECO:0008006" key="4">
    <source>
        <dbReference type="Google" id="ProtNLM"/>
    </source>
</evidence>
<keyword evidence="3" id="KW-1185">Reference proteome</keyword>
<comment type="caution">
    <text evidence="2">The sequence shown here is derived from an EMBL/GenBank/DDBJ whole genome shotgun (WGS) entry which is preliminary data.</text>
</comment>
<protein>
    <recommendedName>
        <fullName evidence="4">BrnA antitoxin of type II toxin-antitoxin system</fullName>
    </recommendedName>
</protein>
<gene>
    <name evidence="2" type="ORF">RM532_14950</name>
</gene>
<evidence type="ECO:0000313" key="3">
    <source>
        <dbReference type="Proteomes" id="UP001251857"/>
    </source>
</evidence>
<dbReference type="EMBL" id="JAVRIB010000023">
    <property type="protein sequence ID" value="MDT0636249.1"/>
    <property type="molecule type" value="Genomic_DNA"/>
</dbReference>
<dbReference type="Proteomes" id="UP001251857">
    <property type="component" value="Unassembled WGS sequence"/>
</dbReference>
<dbReference type="RefSeq" id="WP_311654144.1">
    <property type="nucleotide sequence ID" value="NZ_JAVRIB010000023.1"/>
</dbReference>
<feature type="region of interest" description="Disordered" evidence="1">
    <location>
        <begin position="1"/>
        <end position="25"/>
    </location>
</feature>
<sequence>MNKPDKPQNELSRLSQMSDDEIDTSDIPVVQDWRRAERGRFYHSDATDNLPLYLDKDVLEFITQRARDRGIQPHELANEMLKKDIEMVRSAEAQ</sequence>
<name>A0ABU3C3X1_9GAMM</name>
<accession>A0ABU3C3X1</accession>
<reference evidence="2 3" key="1">
    <citation type="submission" date="2023-09" db="EMBL/GenBank/DDBJ databases">
        <authorList>
            <person name="Rey-Velasco X."/>
        </authorList>
    </citation>
    <scope>NUCLEOTIDE SEQUENCE [LARGE SCALE GENOMIC DNA]</scope>
    <source>
        <strain evidence="2 3">W335</strain>
    </source>
</reference>
<organism evidence="2 3">
    <name type="scientific">Spectribacter hydrogenoxidans</name>
    <dbReference type="NCBI Taxonomy" id="3075608"/>
    <lineage>
        <taxon>Bacteria</taxon>
        <taxon>Pseudomonadati</taxon>
        <taxon>Pseudomonadota</taxon>
        <taxon>Gammaproteobacteria</taxon>
        <taxon>Salinisphaerales</taxon>
        <taxon>Salinisphaeraceae</taxon>
        <taxon>Spectribacter</taxon>
    </lineage>
</organism>